<keyword evidence="7" id="KW-1185">Reference proteome</keyword>
<sequence>MRVDVSGLGHRFGDRPWLFRGLDRTLHPGRVYALTGPSGSGKSTLLAILAGWMTAREGSVEHRHVDDVGWVFQNPHGTPRRTAIDHVMFPLLAGGARVREAEAVARGLLERFRLVDVADQQFRRLSGGEGQRLMLARAVAAQPQLLLVDEPTAQLDLSTAREVNQAISRLASPRTIIVVATHNPETRDSCTDHVDLGEHQDATRAGGR</sequence>
<protein>
    <submittedName>
        <fullName evidence="6">ABC transporter ATP-binding protein</fullName>
    </submittedName>
</protein>
<comment type="caution">
    <text evidence="6">The sequence shown here is derived from an EMBL/GenBank/DDBJ whole genome shotgun (WGS) entry which is preliminary data.</text>
</comment>
<evidence type="ECO:0000256" key="3">
    <source>
        <dbReference type="ARBA" id="ARBA00022840"/>
    </source>
</evidence>
<accession>A0A919TZG0</accession>
<dbReference type="Pfam" id="PF00005">
    <property type="entry name" value="ABC_tran"/>
    <property type="match status" value="1"/>
</dbReference>
<dbReference type="PROSITE" id="PS50893">
    <property type="entry name" value="ABC_TRANSPORTER_2"/>
    <property type="match status" value="1"/>
</dbReference>
<proteinExistence type="predicted"/>
<dbReference type="InterPro" id="IPR003439">
    <property type="entry name" value="ABC_transporter-like_ATP-bd"/>
</dbReference>
<feature type="compositionally biased region" description="Basic and acidic residues" evidence="4">
    <location>
        <begin position="187"/>
        <end position="202"/>
    </location>
</feature>
<keyword evidence="2" id="KW-0547">Nucleotide-binding</keyword>
<evidence type="ECO:0000256" key="2">
    <source>
        <dbReference type="ARBA" id="ARBA00022741"/>
    </source>
</evidence>
<dbReference type="PANTHER" id="PTHR42788">
    <property type="entry name" value="TAURINE IMPORT ATP-BINDING PROTEIN-RELATED"/>
    <property type="match status" value="1"/>
</dbReference>
<dbReference type="PANTHER" id="PTHR42788:SF13">
    <property type="entry name" value="ALIPHATIC SULFONATES IMPORT ATP-BINDING PROTEIN SSUB"/>
    <property type="match status" value="1"/>
</dbReference>
<dbReference type="GO" id="GO:0016887">
    <property type="term" value="F:ATP hydrolysis activity"/>
    <property type="evidence" value="ECO:0007669"/>
    <property type="project" value="InterPro"/>
</dbReference>
<feature type="domain" description="ABC transporter" evidence="5">
    <location>
        <begin position="3"/>
        <end position="208"/>
    </location>
</feature>
<organism evidence="6 7">
    <name type="scientific">Cellulomonas chitinilytica</name>
    <dbReference type="NCBI Taxonomy" id="398759"/>
    <lineage>
        <taxon>Bacteria</taxon>
        <taxon>Bacillati</taxon>
        <taxon>Actinomycetota</taxon>
        <taxon>Actinomycetes</taxon>
        <taxon>Micrococcales</taxon>
        <taxon>Cellulomonadaceae</taxon>
        <taxon>Cellulomonas</taxon>
    </lineage>
</organism>
<dbReference type="SMART" id="SM00382">
    <property type="entry name" value="AAA"/>
    <property type="match status" value="1"/>
</dbReference>
<keyword evidence="1" id="KW-0813">Transport</keyword>
<dbReference type="EMBL" id="BONK01000004">
    <property type="protein sequence ID" value="GIG20828.1"/>
    <property type="molecule type" value="Genomic_DNA"/>
</dbReference>
<evidence type="ECO:0000313" key="6">
    <source>
        <dbReference type="EMBL" id="GIG20828.1"/>
    </source>
</evidence>
<dbReference type="InterPro" id="IPR003593">
    <property type="entry name" value="AAA+_ATPase"/>
</dbReference>
<dbReference type="GO" id="GO:0005524">
    <property type="term" value="F:ATP binding"/>
    <property type="evidence" value="ECO:0007669"/>
    <property type="project" value="UniProtKB-KW"/>
</dbReference>
<dbReference type="InterPro" id="IPR027417">
    <property type="entry name" value="P-loop_NTPase"/>
</dbReference>
<evidence type="ECO:0000256" key="1">
    <source>
        <dbReference type="ARBA" id="ARBA00022448"/>
    </source>
</evidence>
<gene>
    <name evidence="6" type="ORF">Cch01nite_15520</name>
</gene>
<keyword evidence="3 6" id="KW-0067">ATP-binding</keyword>
<dbReference type="RefSeq" id="WP_203750795.1">
    <property type="nucleotide sequence ID" value="NZ_BONK01000004.1"/>
</dbReference>
<dbReference type="Proteomes" id="UP000632740">
    <property type="component" value="Unassembled WGS sequence"/>
</dbReference>
<evidence type="ECO:0000256" key="4">
    <source>
        <dbReference type="SAM" id="MobiDB-lite"/>
    </source>
</evidence>
<dbReference type="Gene3D" id="3.40.50.300">
    <property type="entry name" value="P-loop containing nucleotide triphosphate hydrolases"/>
    <property type="match status" value="1"/>
</dbReference>
<evidence type="ECO:0000313" key="7">
    <source>
        <dbReference type="Proteomes" id="UP000632740"/>
    </source>
</evidence>
<reference evidence="6" key="1">
    <citation type="submission" date="2021-01" db="EMBL/GenBank/DDBJ databases">
        <title>Whole genome shotgun sequence of Cellulomonas chitinilytica NBRC 110799.</title>
        <authorList>
            <person name="Komaki H."/>
            <person name="Tamura T."/>
        </authorList>
    </citation>
    <scope>NUCLEOTIDE SEQUENCE</scope>
    <source>
        <strain evidence="6">NBRC 110799</strain>
    </source>
</reference>
<dbReference type="SUPFAM" id="SSF52540">
    <property type="entry name" value="P-loop containing nucleoside triphosphate hydrolases"/>
    <property type="match status" value="1"/>
</dbReference>
<dbReference type="InterPro" id="IPR050166">
    <property type="entry name" value="ABC_transporter_ATP-bind"/>
</dbReference>
<dbReference type="AlphaFoldDB" id="A0A919TZG0"/>
<evidence type="ECO:0000259" key="5">
    <source>
        <dbReference type="PROSITE" id="PS50893"/>
    </source>
</evidence>
<feature type="region of interest" description="Disordered" evidence="4">
    <location>
        <begin position="187"/>
        <end position="208"/>
    </location>
</feature>
<name>A0A919TZG0_9CELL</name>